<dbReference type="EMBL" id="BK032549">
    <property type="protein sequence ID" value="DAF47016.1"/>
    <property type="molecule type" value="Genomic_DNA"/>
</dbReference>
<protein>
    <submittedName>
        <fullName evidence="1">Uncharacterized protein</fullName>
    </submittedName>
</protein>
<reference evidence="1" key="1">
    <citation type="journal article" date="2021" name="Proc. Natl. Acad. Sci. U.S.A.">
        <title>A Catalog of Tens of Thousands of Viruses from Human Metagenomes Reveals Hidden Associations with Chronic Diseases.</title>
        <authorList>
            <person name="Tisza M.J."/>
            <person name="Buck C.B."/>
        </authorList>
    </citation>
    <scope>NUCLEOTIDE SEQUENCE</scope>
    <source>
        <strain evidence="1">CtnzH2</strain>
    </source>
</reference>
<proteinExistence type="predicted"/>
<organism evidence="1">
    <name type="scientific">Myoviridae sp. ctnzH2</name>
    <dbReference type="NCBI Taxonomy" id="2827707"/>
    <lineage>
        <taxon>Viruses</taxon>
        <taxon>Duplodnaviria</taxon>
        <taxon>Heunggongvirae</taxon>
        <taxon>Uroviricota</taxon>
        <taxon>Caudoviricetes</taxon>
    </lineage>
</organism>
<name>A0A8S5S7U0_9CAUD</name>
<evidence type="ECO:0000313" key="1">
    <source>
        <dbReference type="EMBL" id="DAF47016.1"/>
    </source>
</evidence>
<sequence>MTVQQYEEYKAKMNRLEPVKVFLFWCGERYRGKSVSKHHFRIKTIKQSFLLHIHSYLGESYDYEIPEDLQERIVKTIEEYVDEKERELEQI</sequence>
<accession>A0A8S5S7U0</accession>